<evidence type="ECO:0000256" key="3">
    <source>
        <dbReference type="ARBA" id="ARBA00022597"/>
    </source>
</evidence>
<dbReference type="EMBL" id="JBHSZV010000011">
    <property type="protein sequence ID" value="MFC7061058.1"/>
    <property type="molecule type" value="Genomic_DNA"/>
</dbReference>
<dbReference type="InterPro" id="IPR006060">
    <property type="entry name" value="Maltose/Cyclodextrin-bd"/>
</dbReference>
<protein>
    <recommendedName>
        <fullName evidence="5">Maltodextrin-binding protein</fullName>
    </recommendedName>
</protein>
<proteinExistence type="inferred from homology"/>
<organism evidence="6 7">
    <name type="scientific">Halobacillus seohaensis</name>
    <dbReference type="NCBI Taxonomy" id="447421"/>
    <lineage>
        <taxon>Bacteria</taxon>
        <taxon>Bacillati</taxon>
        <taxon>Bacillota</taxon>
        <taxon>Bacilli</taxon>
        <taxon>Bacillales</taxon>
        <taxon>Bacillaceae</taxon>
        <taxon>Halobacillus</taxon>
    </lineage>
</organism>
<keyword evidence="7" id="KW-1185">Reference proteome</keyword>
<keyword evidence="5" id="KW-0449">Lipoprotein</keyword>
<feature type="chain" id="PRO_5045014111" description="Maltodextrin-binding protein" evidence="5">
    <location>
        <begin position="22"/>
        <end position="416"/>
    </location>
</feature>
<dbReference type="Pfam" id="PF13416">
    <property type="entry name" value="SBP_bac_8"/>
    <property type="match status" value="1"/>
</dbReference>
<feature type="signal peptide" evidence="5">
    <location>
        <begin position="1"/>
        <end position="21"/>
    </location>
</feature>
<comment type="similarity">
    <text evidence="1 5">Belongs to the bacterial solute-binding protein 1 family.</text>
</comment>
<dbReference type="Gene3D" id="3.40.190.10">
    <property type="entry name" value="Periplasmic binding protein-like II"/>
    <property type="match status" value="2"/>
</dbReference>
<gene>
    <name evidence="6" type="ORF">ACFQIC_04150</name>
</gene>
<comment type="caution">
    <text evidence="6">The sequence shown here is derived from an EMBL/GenBank/DDBJ whole genome shotgun (WGS) entry which is preliminary data.</text>
</comment>
<dbReference type="PANTHER" id="PTHR30061">
    <property type="entry name" value="MALTOSE-BINDING PERIPLASMIC PROTEIN"/>
    <property type="match status" value="1"/>
</dbReference>
<reference evidence="7" key="1">
    <citation type="journal article" date="2019" name="Int. J. Syst. Evol. Microbiol.">
        <title>The Global Catalogue of Microorganisms (GCM) 10K type strain sequencing project: providing services to taxonomists for standard genome sequencing and annotation.</title>
        <authorList>
            <consortium name="The Broad Institute Genomics Platform"/>
            <consortium name="The Broad Institute Genome Sequencing Center for Infectious Disease"/>
            <person name="Wu L."/>
            <person name="Ma J."/>
        </authorList>
    </citation>
    <scope>NUCLEOTIDE SEQUENCE [LARGE SCALE GENOMIC DNA]</scope>
    <source>
        <strain evidence="7">CGMCC 4.1621</strain>
    </source>
</reference>
<dbReference type="PROSITE" id="PS51257">
    <property type="entry name" value="PROKAR_LIPOPROTEIN"/>
    <property type="match status" value="1"/>
</dbReference>
<evidence type="ECO:0000313" key="7">
    <source>
        <dbReference type="Proteomes" id="UP001596410"/>
    </source>
</evidence>
<dbReference type="RefSeq" id="WP_204708851.1">
    <property type="nucleotide sequence ID" value="NZ_JBHSZV010000011.1"/>
</dbReference>
<accession>A0ABW2EI29</accession>
<comment type="subcellular location">
    <subcellularLocation>
        <location evidence="5">Cell membrane</location>
        <topology evidence="5">Lipid-anchor</topology>
    </subcellularLocation>
</comment>
<dbReference type="InterPro" id="IPR006059">
    <property type="entry name" value="SBP"/>
</dbReference>
<keyword evidence="5" id="KW-1003">Cell membrane</keyword>
<keyword evidence="3 5" id="KW-0762">Sugar transport</keyword>
<dbReference type="Proteomes" id="UP001596410">
    <property type="component" value="Unassembled WGS sequence"/>
</dbReference>
<keyword evidence="5" id="KW-0472">Membrane</keyword>
<evidence type="ECO:0000313" key="6">
    <source>
        <dbReference type="EMBL" id="MFC7061058.1"/>
    </source>
</evidence>
<dbReference type="PRINTS" id="PR00181">
    <property type="entry name" value="MALTOSEBP"/>
</dbReference>
<evidence type="ECO:0000256" key="5">
    <source>
        <dbReference type="RuleBase" id="RU365005"/>
    </source>
</evidence>
<dbReference type="SUPFAM" id="SSF53850">
    <property type="entry name" value="Periplasmic binding protein-like II"/>
    <property type="match status" value="1"/>
</dbReference>
<keyword evidence="2 5" id="KW-0813">Transport</keyword>
<evidence type="ECO:0000256" key="1">
    <source>
        <dbReference type="ARBA" id="ARBA00008520"/>
    </source>
</evidence>
<sequence>MKMGKKSLFSLVFISLLMVLAACGGDSGEEGSGDGEGGNGEKITIFQSKVEISDALEDLAAKYTEETGVEVEIVGTTGDDYFSQLQIKLNSEQGASIFTLGNEREAKKLESYVHDMSDLDYTQNIAPNMGLMNGEKLVGIPYGIEGFGLVYNKDLVNEEDITDYESFVSEMERLKGEDVNPISLSKEAFFLIGHPSNYPFALQDDYRTYIDDLTAGDTSMTETEEFQKFGEFMGAIKEHGVNPMDVNYDEQMGAFANGETAMVHQGNWSYGVLQDYDLDFEVGMMPFPLMGNDKLSVGVGGNWAVNGTKSEEEIAAANDFLEWMHTSETGKQYVVEEFGFLPAMTNIDAGEVDPLSEDVLEASNSGETIPWAINYFPAGVIQNDFTPATQEFFLNEDATEEDLIEGLDSAWDNATK</sequence>
<name>A0ABW2EI29_9BACI</name>
<evidence type="ECO:0000256" key="4">
    <source>
        <dbReference type="ARBA" id="ARBA00022729"/>
    </source>
</evidence>
<dbReference type="PANTHER" id="PTHR30061:SF50">
    <property type="entry name" value="MALTOSE_MALTODEXTRIN-BINDING PERIPLASMIC PROTEIN"/>
    <property type="match status" value="1"/>
</dbReference>
<keyword evidence="4 5" id="KW-0732">Signal</keyword>
<evidence type="ECO:0000256" key="2">
    <source>
        <dbReference type="ARBA" id="ARBA00022448"/>
    </source>
</evidence>